<dbReference type="PROSITE" id="PS50206">
    <property type="entry name" value="RHODANESE_3"/>
    <property type="match status" value="1"/>
</dbReference>
<dbReference type="InterPro" id="IPR001763">
    <property type="entry name" value="Rhodanese-like_dom"/>
</dbReference>
<proteinExistence type="predicted"/>
<gene>
    <name evidence="3" type="primary">glpE</name>
    <name evidence="3" type="ORF">Hgul01_03225</name>
</gene>
<dbReference type="Gene3D" id="1.10.10.10">
    <property type="entry name" value="Winged helix-like DNA-binding domain superfamily/Winged helix DNA-binding domain"/>
    <property type="match status" value="1"/>
</dbReference>
<keyword evidence="4" id="KW-1185">Reference proteome</keyword>
<dbReference type="PRINTS" id="PR00778">
    <property type="entry name" value="HTHARSR"/>
</dbReference>
<evidence type="ECO:0000259" key="2">
    <source>
        <dbReference type="PROSITE" id="PS50987"/>
    </source>
</evidence>
<dbReference type="Gene3D" id="3.40.250.10">
    <property type="entry name" value="Rhodanese-like domain"/>
    <property type="match status" value="1"/>
</dbReference>
<feature type="domain" description="Rhodanese" evidence="1">
    <location>
        <begin position="153"/>
        <end position="242"/>
    </location>
</feature>
<dbReference type="InterPro" id="IPR050229">
    <property type="entry name" value="GlpE_sulfurtransferase"/>
</dbReference>
<dbReference type="SUPFAM" id="SSF52821">
    <property type="entry name" value="Rhodanese/Cell cycle control phosphatase"/>
    <property type="match status" value="1"/>
</dbReference>
<dbReference type="PANTHER" id="PTHR43031">
    <property type="entry name" value="FAD-DEPENDENT OXIDOREDUCTASE"/>
    <property type="match status" value="1"/>
</dbReference>
<dbReference type="InterPro" id="IPR001845">
    <property type="entry name" value="HTH_ArsR_DNA-bd_dom"/>
</dbReference>
<dbReference type="InterPro" id="IPR011991">
    <property type="entry name" value="ArsR-like_HTH"/>
</dbReference>
<dbReference type="InterPro" id="IPR036873">
    <property type="entry name" value="Rhodanese-like_dom_sf"/>
</dbReference>
<evidence type="ECO:0000313" key="3">
    <source>
        <dbReference type="EMBL" id="GAA5529416.1"/>
    </source>
</evidence>
<dbReference type="SUPFAM" id="SSF46785">
    <property type="entry name" value="Winged helix' DNA-binding domain"/>
    <property type="match status" value="1"/>
</dbReference>
<sequence length="246" mass="27499">MTGSSYSSILLNNGIPGVLVMELSQKRQFKNALYEQFARISRALANPHRLELLDLLTQGERTVEDLANETALSIANASQHLQTLRAAQLVSVRREGLYAYYRLSNPSVQALWLSLRQVGESQLADVQAVVQHFLADRSQYQSISISDLYQRIEQQDVVLLDVRPSNEFAAAHLPQARSIPITELSQRLAELAPDQPIVVYCRGPYCLFADEAVTTLSQRGFEVYRLDGGIIEWQAHGFALAQEAAK</sequence>
<dbReference type="SMART" id="SM00418">
    <property type="entry name" value="HTH_ARSR"/>
    <property type="match status" value="1"/>
</dbReference>
<dbReference type="InterPro" id="IPR036390">
    <property type="entry name" value="WH_DNA-bd_sf"/>
</dbReference>
<evidence type="ECO:0000313" key="4">
    <source>
        <dbReference type="Proteomes" id="UP001428290"/>
    </source>
</evidence>
<dbReference type="CDD" id="cd00090">
    <property type="entry name" value="HTH_ARSR"/>
    <property type="match status" value="1"/>
</dbReference>
<comment type="caution">
    <text evidence="3">The sequence shown here is derived from an EMBL/GenBank/DDBJ whole genome shotgun (WGS) entry which is preliminary data.</text>
</comment>
<dbReference type="SMART" id="SM00450">
    <property type="entry name" value="RHOD"/>
    <property type="match status" value="1"/>
</dbReference>
<dbReference type="InterPro" id="IPR036388">
    <property type="entry name" value="WH-like_DNA-bd_sf"/>
</dbReference>
<dbReference type="Proteomes" id="UP001428290">
    <property type="component" value="Unassembled WGS sequence"/>
</dbReference>
<dbReference type="EMBL" id="BAABRU010000011">
    <property type="protein sequence ID" value="GAA5529416.1"/>
    <property type="molecule type" value="Genomic_DNA"/>
</dbReference>
<dbReference type="Pfam" id="PF00581">
    <property type="entry name" value="Rhodanese"/>
    <property type="match status" value="1"/>
</dbReference>
<feature type="domain" description="HTH arsR-type" evidence="2">
    <location>
        <begin position="29"/>
        <end position="123"/>
    </location>
</feature>
<accession>A0ABP9X3K3</accession>
<reference evidence="3 4" key="1">
    <citation type="submission" date="2024-02" db="EMBL/GenBank/DDBJ databases">
        <title>Herpetosiphon gulosus NBRC 112829.</title>
        <authorList>
            <person name="Ichikawa N."/>
            <person name="Katano-Makiyama Y."/>
            <person name="Hidaka K."/>
        </authorList>
    </citation>
    <scope>NUCLEOTIDE SEQUENCE [LARGE SCALE GENOMIC DNA]</scope>
    <source>
        <strain evidence="3 4">NBRC 112829</strain>
    </source>
</reference>
<dbReference type="PROSITE" id="PS50987">
    <property type="entry name" value="HTH_ARSR_2"/>
    <property type="match status" value="1"/>
</dbReference>
<dbReference type="CDD" id="cd00158">
    <property type="entry name" value="RHOD"/>
    <property type="match status" value="1"/>
</dbReference>
<dbReference type="PANTHER" id="PTHR43031:SF1">
    <property type="entry name" value="PYRIDINE NUCLEOTIDE-DISULPHIDE OXIDOREDUCTASE"/>
    <property type="match status" value="1"/>
</dbReference>
<name>A0ABP9X3K3_9CHLR</name>
<dbReference type="NCBIfam" id="NF033788">
    <property type="entry name" value="HTH_metalloreg"/>
    <property type="match status" value="1"/>
</dbReference>
<organism evidence="3 4">
    <name type="scientific">Herpetosiphon gulosus</name>
    <dbReference type="NCBI Taxonomy" id="1973496"/>
    <lineage>
        <taxon>Bacteria</taxon>
        <taxon>Bacillati</taxon>
        <taxon>Chloroflexota</taxon>
        <taxon>Chloroflexia</taxon>
        <taxon>Herpetosiphonales</taxon>
        <taxon>Herpetosiphonaceae</taxon>
        <taxon>Herpetosiphon</taxon>
    </lineage>
</organism>
<evidence type="ECO:0000259" key="1">
    <source>
        <dbReference type="PROSITE" id="PS50206"/>
    </source>
</evidence>
<dbReference type="Pfam" id="PF01022">
    <property type="entry name" value="HTH_5"/>
    <property type="match status" value="1"/>
</dbReference>
<protein>
    <submittedName>
        <fullName evidence="3">Thiosulfate sulfurtransferase GlpE</fullName>
    </submittedName>
</protein>